<dbReference type="GO" id="GO:0030833">
    <property type="term" value="P:regulation of actin filament polymerization"/>
    <property type="evidence" value="ECO:0007669"/>
    <property type="project" value="InterPro"/>
</dbReference>
<proteinExistence type="predicted"/>
<dbReference type="OrthoDB" id="10265867at2759"/>
<sequence>MSTALLTSSDPILEDVRKLTASLPQDNTPRIQPSPESISSIIAPEQNPLNFSDHTAYDHMFINEMETKASIEQLLDEGSHFVQMLYTFRSVSKSVPMITDQNALNKDELNLATFNVLRPEIVKLKAFMEFQDYTIRQFCSNIQHLVSAEARSKVVPEGLYDALIKVVDLLQKLDNLKDMKSCLNNDFSRYKRAFGSIRSMREDGDALSDEIHDLQLFLGNPAHPKQLLFYNLRDALKRINGHEEVLCEMIEQACDFLEEENYLLPDEKYRLIRALPHLMLLADGEAEVPKSFNIFKPPKNMLNVARLQKIFKRYPYVPEAGDMSITMRLILARAPHYDSESMDSYWGGGGNDYYVEHDYLLDDKTWKNFRDSHSEWVASFASGMNIVDDNLFNKDSKAAVFARDITNVTLEGLRLIRDMTCAIIEQTTWKYTHPATPEQLQKQGLDPNLCSSYELVVRYNYTQSELSKLVDTISMIKSMSSMISGAEAELAPLVRLYVHAELQDLVQHKMMGALHRADKKKRPVMNTLMQIRTLAADYLQGRRQDDYRSYKRGQGAPDMPARVVGPSPTQLHLMRTMIRALYDEKSGARASRGFFSKRDLDSEEARILEDFYKTSLSFPYLLSLPHTLTQISDLGDLWYREFYLEVTKQMQFPIALSLPWILTEHVINNVQSDTPLIEDLAYTMDVYNDAAQRALYHFNCQFLFDEIQAEVNLAFDQLIFAISDETYTYHKDMAACYNLPVSFKERVEAAKKSAVATKSVRRHTIPINQRHLQLLGRSIDLNLLVSQHSSNKLYADIEGAVKRYEASDLSHICEFSSIIKVLRSTHGYLREAGLALDDFDAMIDVVNESVGATSVRGRIAMHTLRTLVTDVFPNYSYNVYTQRYVRSPVTMPGRKADRSDHGPTAPKGNLGYGHMCKEMYDSINKPTAKFIGTDHIKSVIEALGKQCLPLLIEECLNNLEERLVDVDSYLKAMKEGLPPVKLPKYMFKTGGCYGIFEGLLRQFIDYPDLKPEVFQNFREVGNTLLFLRDLSDLIDLDDSFGFVGASPFVGVKPGTSSNWQDSAGRGSVSSRYSASCDVTTAPLYSLLDEIETTQGQNVNADFEGLTEAHNLYSKEVTGIRSVFKTSLAHVRKTMADIGITSDWGTQMTGSGTVEVESPNEFHRLFSALNFLFCMNEDENLSEADYDEYLTDEEEFGHGFAMAGVLMIHCLDQRPVFDMLDFSYHVLNVQKHEMCAIAKTGAQIGQVDERMQLQTDRFVVQANRQRDLHFNLFSILSSNDLSSEGRKLTTYNPPPSDTDLKSIPAGALAITSKLRILESKTQSMSLEDDPVDYVPSPPPPPRKRPPAPPKKLGGAAEETSNPLRPPPVPMSRPPAPPKMMSEAPAPAPAPAPASRPPPPPKPLSGGGGEVEKPDPPTKRPPPPPKPLGGEAPAPAPVAAPPPVPVKIPPPVPVKVPPPVPVKVPPPVPVKVPPPVPVKVPPPVPTKAAPPIPVKVPPPVPTKAAPPVPAPAPAAPAPAPAAATPPVPTKRPPPPPKPISAPAPAPAPVSAPPPVPVAAPPPAPAPTSAPPPVPTKRPPPPPKPSPVKVEEAAPTSIAVAEVKTPPRVKPPPPPPKKKITNMSGKSALPPGLGKAPPPPPPPKP</sequence>
<evidence type="ECO:0000259" key="3">
    <source>
        <dbReference type="Pfam" id="PF07159"/>
    </source>
</evidence>
<dbReference type="EMBL" id="BRXY01000149">
    <property type="protein sequence ID" value="GMH71445.1"/>
    <property type="molecule type" value="Genomic_DNA"/>
</dbReference>
<name>A0A9W7AK90_9STRA</name>
<dbReference type="Proteomes" id="UP001165085">
    <property type="component" value="Unassembled WGS sequence"/>
</dbReference>
<evidence type="ECO:0000256" key="2">
    <source>
        <dbReference type="SAM" id="MobiDB-lite"/>
    </source>
</evidence>
<feature type="compositionally biased region" description="Pro residues" evidence="2">
    <location>
        <begin position="1362"/>
        <end position="1376"/>
    </location>
</feature>
<comment type="caution">
    <text evidence="4">The sequence shown here is derived from an EMBL/GenBank/DDBJ whole genome shotgun (WGS) entry which is preliminary data.</text>
</comment>
<dbReference type="GO" id="GO:0005737">
    <property type="term" value="C:cytoplasm"/>
    <property type="evidence" value="ECO:0007669"/>
    <property type="project" value="UniProtKB-ARBA"/>
</dbReference>
<organism evidence="4 5">
    <name type="scientific">Triparma strigata</name>
    <dbReference type="NCBI Taxonomy" id="1606541"/>
    <lineage>
        <taxon>Eukaryota</taxon>
        <taxon>Sar</taxon>
        <taxon>Stramenopiles</taxon>
        <taxon>Ochrophyta</taxon>
        <taxon>Bolidophyceae</taxon>
        <taxon>Parmales</taxon>
        <taxon>Triparmaceae</taxon>
        <taxon>Triparma</taxon>
    </lineage>
</organism>
<feature type="compositionally biased region" description="Pro residues" evidence="2">
    <location>
        <begin position="1633"/>
        <end position="1642"/>
    </location>
</feature>
<keyword evidence="1" id="KW-0175">Coiled coil</keyword>
<evidence type="ECO:0000313" key="5">
    <source>
        <dbReference type="Proteomes" id="UP001165085"/>
    </source>
</evidence>
<feature type="region of interest" description="Disordered" evidence="2">
    <location>
        <begin position="1282"/>
        <end position="1302"/>
    </location>
</feature>
<dbReference type="Pfam" id="PF05994">
    <property type="entry name" value="FragX_IP"/>
    <property type="match status" value="1"/>
</dbReference>
<feature type="domain" description="CYRIA/CYRIB Rac1 binding" evidence="3">
    <location>
        <begin position="64"/>
        <end position="222"/>
    </location>
</feature>
<feature type="compositionally biased region" description="Pro residues" evidence="2">
    <location>
        <begin position="1432"/>
        <end position="1583"/>
    </location>
</feature>
<reference evidence="5" key="1">
    <citation type="journal article" date="2023" name="Commun. Biol.">
        <title>Genome analysis of Parmales, the sister group of diatoms, reveals the evolutionary specialization of diatoms from phago-mixotrophs to photoautotrophs.</title>
        <authorList>
            <person name="Ban H."/>
            <person name="Sato S."/>
            <person name="Yoshikawa S."/>
            <person name="Yamada K."/>
            <person name="Nakamura Y."/>
            <person name="Ichinomiya M."/>
            <person name="Sato N."/>
            <person name="Blanc-Mathieu R."/>
            <person name="Endo H."/>
            <person name="Kuwata A."/>
            <person name="Ogata H."/>
        </authorList>
    </citation>
    <scope>NUCLEOTIDE SEQUENCE [LARGE SCALE GENOMIC DNA]</scope>
    <source>
        <strain evidence="5">NIES 3701</strain>
    </source>
</reference>
<accession>A0A9W7AK90</accession>
<feature type="compositionally biased region" description="Pro residues" evidence="2">
    <location>
        <begin position="1384"/>
        <end position="1401"/>
    </location>
</feature>
<gene>
    <name evidence="4" type="ORF">TrST_g6012</name>
</gene>
<protein>
    <recommendedName>
        <fullName evidence="3">CYRIA/CYRIB Rac1 binding domain-containing protein</fullName>
    </recommendedName>
</protein>
<dbReference type="PRINTS" id="PR01698">
    <property type="entry name" value="CYTOFMRPINTP"/>
</dbReference>
<evidence type="ECO:0000313" key="4">
    <source>
        <dbReference type="EMBL" id="GMH71445.1"/>
    </source>
</evidence>
<dbReference type="InterPro" id="IPR008081">
    <property type="entry name" value="Cytoplasmic_FMR1-int"/>
</dbReference>
<keyword evidence="5" id="KW-1185">Reference proteome</keyword>
<feature type="coiled-coil region" evidence="1">
    <location>
        <begin position="166"/>
        <end position="193"/>
    </location>
</feature>
<dbReference type="GO" id="GO:0031267">
    <property type="term" value="F:small GTPase binding"/>
    <property type="evidence" value="ECO:0007669"/>
    <property type="project" value="InterPro"/>
</dbReference>
<feature type="region of interest" description="Disordered" evidence="2">
    <location>
        <begin position="1320"/>
        <end position="1642"/>
    </location>
</feature>
<evidence type="ECO:0000256" key="1">
    <source>
        <dbReference type="SAM" id="Coils"/>
    </source>
</evidence>
<dbReference type="PANTHER" id="PTHR12195">
    <property type="entry name" value="CYTOPLASMIC FMR1-INTERACTING PROTEIN-RELATED"/>
    <property type="match status" value="1"/>
</dbReference>
<dbReference type="InterPro" id="IPR009828">
    <property type="entry name" value="CYRIA/CYRIB_Rac1-bd"/>
</dbReference>
<dbReference type="Pfam" id="PF07159">
    <property type="entry name" value="CYRIA-B_Rac1-bd"/>
    <property type="match status" value="1"/>
</dbReference>